<dbReference type="EMBL" id="BAAAGS010000018">
    <property type="protein sequence ID" value="GAA0529957.1"/>
    <property type="molecule type" value="Genomic_DNA"/>
</dbReference>
<sequence length="143" mass="14975">MPTEAAPRSVRIAGVITTLQAVAGLVFATALVVRGAAVDLGGVGELDRRSTYGEAGYYTVLSAAVLAAGIGLVRGKHWARTPAMLLQLLLLGAAWYAIGPSGQPLIGFAIAAPSVAVLCFMFNREGREWAFYSRPAPDADRES</sequence>
<comment type="caution">
    <text evidence="2">The sequence shown here is derived from an EMBL/GenBank/DDBJ whole genome shotgun (WGS) entry which is preliminary data.</text>
</comment>
<keyword evidence="1" id="KW-0472">Membrane</keyword>
<keyword evidence="1" id="KW-1133">Transmembrane helix</keyword>
<feature type="transmembrane region" description="Helical" evidence="1">
    <location>
        <begin position="55"/>
        <end position="73"/>
    </location>
</feature>
<evidence type="ECO:0000256" key="1">
    <source>
        <dbReference type="SAM" id="Phobius"/>
    </source>
</evidence>
<feature type="transmembrane region" description="Helical" evidence="1">
    <location>
        <begin position="104"/>
        <end position="122"/>
    </location>
</feature>
<keyword evidence="3" id="KW-1185">Reference proteome</keyword>
<feature type="transmembrane region" description="Helical" evidence="1">
    <location>
        <begin position="80"/>
        <end position="98"/>
    </location>
</feature>
<protein>
    <submittedName>
        <fullName evidence="2">Membrane protein</fullName>
    </submittedName>
</protein>
<name>A0ABP3N0Q5_SACER</name>
<evidence type="ECO:0000313" key="3">
    <source>
        <dbReference type="Proteomes" id="UP001500729"/>
    </source>
</evidence>
<dbReference type="RefSeq" id="WP_009949686.1">
    <property type="nucleotide sequence ID" value="NZ_BAAAGS010000018.1"/>
</dbReference>
<gene>
    <name evidence="2" type="ORF">GCM10009533_31530</name>
</gene>
<dbReference type="Proteomes" id="UP001500729">
    <property type="component" value="Unassembled WGS sequence"/>
</dbReference>
<reference evidence="3" key="1">
    <citation type="journal article" date="2019" name="Int. J. Syst. Evol. Microbiol.">
        <title>The Global Catalogue of Microorganisms (GCM) 10K type strain sequencing project: providing services to taxonomists for standard genome sequencing and annotation.</title>
        <authorList>
            <consortium name="The Broad Institute Genomics Platform"/>
            <consortium name="The Broad Institute Genome Sequencing Center for Infectious Disease"/>
            <person name="Wu L."/>
            <person name="Ma J."/>
        </authorList>
    </citation>
    <scope>NUCLEOTIDE SEQUENCE [LARGE SCALE GENOMIC DNA]</scope>
    <source>
        <strain evidence="3">JCM 10303</strain>
    </source>
</reference>
<evidence type="ECO:0000313" key="2">
    <source>
        <dbReference type="EMBL" id="GAA0529957.1"/>
    </source>
</evidence>
<proteinExistence type="predicted"/>
<organism evidence="2 3">
    <name type="scientific">Saccharopolyspora erythraea</name>
    <name type="common">Streptomyces erythraeus</name>
    <dbReference type="NCBI Taxonomy" id="1836"/>
    <lineage>
        <taxon>Bacteria</taxon>
        <taxon>Bacillati</taxon>
        <taxon>Actinomycetota</taxon>
        <taxon>Actinomycetes</taxon>
        <taxon>Pseudonocardiales</taxon>
        <taxon>Pseudonocardiaceae</taxon>
        <taxon>Saccharopolyspora</taxon>
    </lineage>
</organism>
<keyword evidence="1" id="KW-0812">Transmembrane</keyword>
<accession>A0ABP3N0Q5</accession>
<feature type="transmembrane region" description="Helical" evidence="1">
    <location>
        <begin position="12"/>
        <end position="35"/>
    </location>
</feature>